<dbReference type="OMA" id="RMETPSY"/>
<evidence type="ECO:0000313" key="2">
    <source>
        <dbReference type="EMBL" id="OXA64090.1"/>
    </source>
</evidence>
<sequence>MNKTVEQRQQQLSSFWENGPGPAGVMLPPTIGMVGHDPSRKQNPAYSLGLKLPSVLIRKGNGPGPIYAIPKGMTAKGPDTQVAASLKSRTKVIEPFNTQTPGPAEYLPAINVNRRKAPEYSLAWRTPVIERGKCSPGPIYLLPPCLGPNIPDKNTTGEVTIKGKGKTDDEVFRSPGPIYDIGSPNIIKNKGGEVSIKGRWRVLKGQSCNAGPGSYNVHESTPRVWRQPPAFSIGIRHSPFAGVFMTECDKAESAVPNFDDC</sequence>
<comment type="caution">
    <text evidence="2">The sequence shown here is derived from an EMBL/GenBank/DDBJ whole genome shotgun (WGS) entry which is preliminary data.</text>
</comment>
<accession>A0A226F400</accession>
<keyword evidence="3" id="KW-1185">Reference proteome</keyword>
<dbReference type="InterPro" id="IPR010736">
    <property type="entry name" value="SHIPPO-rpt"/>
</dbReference>
<dbReference type="OrthoDB" id="440566at2759"/>
<dbReference type="EMBL" id="LNIX01000001">
    <property type="protein sequence ID" value="OXA64090.1"/>
    <property type="molecule type" value="Genomic_DNA"/>
</dbReference>
<name>A0A226F400_FOLCA</name>
<reference evidence="2 3" key="1">
    <citation type="submission" date="2015-12" db="EMBL/GenBank/DDBJ databases">
        <title>The genome of Folsomia candida.</title>
        <authorList>
            <person name="Faddeeva A."/>
            <person name="Derks M.F."/>
            <person name="Anvar Y."/>
            <person name="Smit S."/>
            <person name="Van Straalen N."/>
            <person name="Roelofs D."/>
        </authorList>
    </citation>
    <scope>NUCLEOTIDE SEQUENCE [LARGE SCALE GENOMIC DNA]</scope>
    <source>
        <strain evidence="2 3">VU population</strain>
        <tissue evidence="2">Whole body</tissue>
    </source>
</reference>
<dbReference type="Pfam" id="PF07004">
    <property type="entry name" value="SHIPPO-rpt"/>
    <property type="match status" value="1"/>
</dbReference>
<dbReference type="PANTHER" id="PTHR21580">
    <property type="entry name" value="SHIPPO-1-RELATED"/>
    <property type="match status" value="1"/>
</dbReference>
<protein>
    <submittedName>
        <fullName evidence="2">Outer dense fiber protein 3B</fullName>
    </submittedName>
</protein>
<proteinExistence type="predicted"/>
<evidence type="ECO:0000313" key="3">
    <source>
        <dbReference type="Proteomes" id="UP000198287"/>
    </source>
</evidence>
<gene>
    <name evidence="2" type="ORF">Fcan01_02710</name>
</gene>
<dbReference type="PANTHER" id="PTHR21580:SF28">
    <property type="entry name" value="BOREALIN N-TERMINAL DOMAIN-CONTAINING PROTEIN-RELATED"/>
    <property type="match status" value="1"/>
</dbReference>
<dbReference type="Proteomes" id="UP000198287">
    <property type="component" value="Unassembled WGS sequence"/>
</dbReference>
<dbReference type="AlphaFoldDB" id="A0A226F400"/>
<organism evidence="2 3">
    <name type="scientific">Folsomia candida</name>
    <name type="common">Springtail</name>
    <dbReference type="NCBI Taxonomy" id="158441"/>
    <lineage>
        <taxon>Eukaryota</taxon>
        <taxon>Metazoa</taxon>
        <taxon>Ecdysozoa</taxon>
        <taxon>Arthropoda</taxon>
        <taxon>Hexapoda</taxon>
        <taxon>Collembola</taxon>
        <taxon>Entomobryomorpha</taxon>
        <taxon>Isotomoidea</taxon>
        <taxon>Isotomidae</taxon>
        <taxon>Proisotominae</taxon>
        <taxon>Folsomia</taxon>
    </lineage>
</organism>
<evidence type="ECO:0000256" key="1">
    <source>
        <dbReference type="SAM" id="MobiDB-lite"/>
    </source>
</evidence>
<feature type="compositionally biased region" description="Polar residues" evidence="1">
    <location>
        <begin position="1"/>
        <end position="16"/>
    </location>
</feature>
<dbReference type="InterPro" id="IPR051291">
    <property type="entry name" value="CIMAP"/>
</dbReference>
<feature type="region of interest" description="Disordered" evidence="1">
    <location>
        <begin position="1"/>
        <end position="21"/>
    </location>
</feature>